<dbReference type="Proteomes" id="UP001162164">
    <property type="component" value="Unassembled WGS sequence"/>
</dbReference>
<dbReference type="EMBL" id="JAPWTJ010000184">
    <property type="protein sequence ID" value="KAJ8981414.1"/>
    <property type="molecule type" value="Genomic_DNA"/>
</dbReference>
<protein>
    <submittedName>
        <fullName evidence="1">Uncharacterized protein</fullName>
    </submittedName>
</protein>
<gene>
    <name evidence="1" type="ORF">NQ317_010353</name>
</gene>
<accession>A0ABQ9JUZ9</accession>
<evidence type="ECO:0000313" key="1">
    <source>
        <dbReference type="EMBL" id="KAJ8981414.1"/>
    </source>
</evidence>
<proteinExistence type="predicted"/>
<evidence type="ECO:0000313" key="2">
    <source>
        <dbReference type="Proteomes" id="UP001162164"/>
    </source>
</evidence>
<keyword evidence="2" id="KW-1185">Reference proteome</keyword>
<sequence>MLTENNSDNPRLDEIMDDLHIQLKPPDDDETVHSSDENPVFTIPITDKCLNAYNRQIVLGLIRTNTLLEDIRDQESQQEKLQYHHETKTCHRGINETEIAPQRTARAVQTIAYNSHYGITYQYLRFEMEMMDILRHTEANHRYRCYTMIPITLESALKQVQVYEDLPHRLPLKTCYRTSANLSDGSVWSQPSYRFMIYGCIHTNSTLIESVSRNIKYLTIDITNCQNHVFDL</sequence>
<reference evidence="1" key="1">
    <citation type="journal article" date="2023" name="Insect Mol. Biol.">
        <title>Genome sequencing provides insights into the evolution of gene families encoding plant cell wall-degrading enzymes in longhorned beetles.</title>
        <authorList>
            <person name="Shin N.R."/>
            <person name="Okamura Y."/>
            <person name="Kirsch R."/>
            <person name="Pauchet Y."/>
        </authorList>
    </citation>
    <scope>NUCLEOTIDE SEQUENCE</scope>
    <source>
        <strain evidence="1">MMC_N1</strain>
    </source>
</reference>
<name>A0ABQ9JUZ9_9CUCU</name>
<organism evidence="1 2">
    <name type="scientific">Molorchus minor</name>
    <dbReference type="NCBI Taxonomy" id="1323400"/>
    <lineage>
        <taxon>Eukaryota</taxon>
        <taxon>Metazoa</taxon>
        <taxon>Ecdysozoa</taxon>
        <taxon>Arthropoda</taxon>
        <taxon>Hexapoda</taxon>
        <taxon>Insecta</taxon>
        <taxon>Pterygota</taxon>
        <taxon>Neoptera</taxon>
        <taxon>Endopterygota</taxon>
        <taxon>Coleoptera</taxon>
        <taxon>Polyphaga</taxon>
        <taxon>Cucujiformia</taxon>
        <taxon>Chrysomeloidea</taxon>
        <taxon>Cerambycidae</taxon>
        <taxon>Lamiinae</taxon>
        <taxon>Monochamini</taxon>
        <taxon>Molorchus</taxon>
    </lineage>
</organism>
<comment type="caution">
    <text evidence="1">The sequence shown here is derived from an EMBL/GenBank/DDBJ whole genome shotgun (WGS) entry which is preliminary data.</text>
</comment>